<sequence length="256" mass="28288">MMENILISPDSLAASAGASGQTDPDASPASDSENGIRNVKLQLGILQRRPRREQERTYSELSAKYLPALVARFKGCSDPLNASMTLINAVSHTPYFVRFLRTDAGRGLAALQATRMASLEADDARPEQTAEMCQFLATLLLLQGTSDIEDADKRKLVMKLQLWKRKHNSSYASETSERCLGILTNDPHMQDMLNMVKRMSTKGVEECGAQGCGRRQMATGPDLLQCSRCKTAVYCGKEHQRQAWSSHKPVCFSPAF</sequence>
<feature type="region of interest" description="Disordered" evidence="5">
    <location>
        <begin position="14"/>
        <end position="34"/>
    </location>
</feature>
<reference evidence="7 8" key="1">
    <citation type="journal article" date="2012" name="Science">
        <title>The Paleozoic origin of enzymatic lignin decomposition reconstructed from 31 fungal genomes.</title>
        <authorList>
            <person name="Floudas D."/>
            <person name="Binder M."/>
            <person name="Riley R."/>
            <person name="Barry K."/>
            <person name="Blanchette R.A."/>
            <person name="Henrissat B."/>
            <person name="Martinez A.T."/>
            <person name="Otillar R."/>
            <person name="Spatafora J.W."/>
            <person name="Yadav J.S."/>
            <person name="Aerts A."/>
            <person name="Benoit I."/>
            <person name="Boyd A."/>
            <person name="Carlson A."/>
            <person name="Copeland A."/>
            <person name="Coutinho P.M."/>
            <person name="de Vries R.P."/>
            <person name="Ferreira P."/>
            <person name="Findley K."/>
            <person name="Foster B."/>
            <person name="Gaskell J."/>
            <person name="Glotzer D."/>
            <person name="Gorecki P."/>
            <person name="Heitman J."/>
            <person name="Hesse C."/>
            <person name="Hori C."/>
            <person name="Igarashi K."/>
            <person name="Jurgens J.A."/>
            <person name="Kallen N."/>
            <person name="Kersten P."/>
            <person name="Kohler A."/>
            <person name="Kuees U."/>
            <person name="Kumar T.K.A."/>
            <person name="Kuo A."/>
            <person name="LaButti K."/>
            <person name="Larrondo L.F."/>
            <person name="Lindquist E."/>
            <person name="Ling A."/>
            <person name="Lombard V."/>
            <person name="Lucas S."/>
            <person name="Lundell T."/>
            <person name="Martin R."/>
            <person name="McLaughlin D.J."/>
            <person name="Morgenstern I."/>
            <person name="Morin E."/>
            <person name="Murat C."/>
            <person name="Nagy L.G."/>
            <person name="Nolan M."/>
            <person name="Ohm R.A."/>
            <person name="Patyshakuliyeva A."/>
            <person name="Rokas A."/>
            <person name="Ruiz-Duenas F.J."/>
            <person name="Sabat G."/>
            <person name="Salamov A."/>
            <person name="Samejima M."/>
            <person name="Schmutz J."/>
            <person name="Slot J.C."/>
            <person name="St John F."/>
            <person name="Stenlid J."/>
            <person name="Sun H."/>
            <person name="Sun S."/>
            <person name="Syed K."/>
            <person name="Tsang A."/>
            <person name="Wiebenga A."/>
            <person name="Young D."/>
            <person name="Pisabarro A."/>
            <person name="Eastwood D.C."/>
            <person name="Martin F."/>
            <person name="Cullen D."/>
            <person name="Grigoriev I.V."/>
            <person name="Hibbett D.S."/>
        </authorList>
    </citation>
    <scope>NUCLEOTIDE SEQUENCE [LARGE SCALE GENOMIC DNA]</scope>
    <source>
        <strain evidence="7 8">ATCC 11539</strain>
    </source>
</reference>
<dbReference type="Pfam" id="PF01753">
    <property type="entry name" value="zf-MYND"/>
    <property type="match status" value="1"/>
</dbReference>
<gene>
    <name evidence="7" type="ORF">GLOTRDRAFT_116208</name>
</gene>
<organism evidence="7 8">
    <name type="scientific">Gloeophyllum trabeum (strain ATCC 11539 / FP-39264 / Madison 617)</name>
    <name type="common">Brown rot fungus</name>
    <dbReference type="NCBI Taxonomy" id="670483"/>
    <lineage>
        <taxon>Eukaryota</taxon>
        <taxon>Fungi</taxon>
        <taxon>Dikarya</taxon>
        <taxon>Basidiomycota</taxon>
        <taxon>Agaricomycotina</taxon>
        <taxon>Agaricomycetes</taxon>
        <taxon>Gloeophyllales</taxon>
        <taxon>Gloeophyllaceae</taxon>
        <taxon>Gloeophyllum</taxon>
    </lineage>
</organism>
<dbReference type="GO" id="GO:0008270">
    <property type="term" value="F:zinc ion binding"/>
    <property type="evidence" value="ECO:0007669"/>
    <property type="project" value="UniProtKB-KW"/>
</dbReference>
<dbReference type="KEGG" id="gtr:GLOTRDRAFT_116208"/>
<dbReference type="AlphaFoldDB" id="S7Q5B4"/>
<evidence type="ECO:0000256" key="3">
    <source>
        <dbReference type="ARBA" id="ARBA00022833"/>
    </source>
</evidence>
<accession>S7Q5B4</accession>
<name>S7Q5B4_GLOTA</name>
<dbReference type="OrthoDB" id="432970at2759"/>
<evidence type="ECO:0000256" key="1">
    <source>
        <dbReference type="ARBA" id="ARBA00022723"/>
    </source>
</evidence>
<dbReference type="GeneID" id="19300147"/>
<dbReference type="Gene3D" id="6.10.140.2220">
    <property type="match status" value="1"/>
</dbReference>
<protein>
    <recommendedName>
        <fullName evidence="6">MYND-type domain-containing protein</fullName>
    </recommendedName>
</protein>
<evidence type="ECO:0000313" key="7">
    <source>
        <dbReference type="EMBL" id="EPQ55231.1"/>
    </source>
</evidence>
<proteinExistence type="predicted"/>
<dbReference type="EMBL" id="KB469302">
    <property type="protein sequence ID" value="EPQ55231.1"/>
    <property type="molecule type" value="Genomic_DNA"/>
</dbReference>
<dbReference type="eggNOG" id="ENOG502SQ7K">
    <property type="taxonomic scope" value="Eukaryota"/>
</dbReference>
<dbReference type="InterPro" id="IPR002893">
    <property type="entry name" value="Znf_MYND"/>
</dbReference>
<dbReference type="Proteomes" id="UP000030669">
    <property type="component" value="Unassembled WGS sequence"/>
</dbReference>
<dbReference type="SUPFAM" id="SSF144232">
    <property type="entry name" value="HIT/MYND zinc finger-like"/>
    <property type="match status" value="1"/>
</dbReference>
<keyword evidence="8" id="KW-1185">Reference proteome</keyword>
<dbReference type="PROSITE" id="PS50865">
    <property type="entry name" value="ZF_MYND_2"/>
    <property type="match status" value="1"/>
</dbReference>
<keyword evidence="2 4" id="KW-0863">Zinc-finger</keyword>
<keyword evidence="1" id="KW-0479">Metal-binding</keyword>
<feature type="domain" description="MYND-type" evidence="6">
    <location>
        <begin position="209"/>
        <end position="251"/>
    </location>
</feature>
<dbReference type="HOGENOM" id="CLU_076640_1_0_1"/>
<evidence type="ECO:0000256" key="2">
    <source>
        <dbReference type="ARBA" id="ARBA00022771"/>
    </source>
</evidence>
<keyword evidence="3" id="KW-0862">Zinc</keyword>
<evidence type="ECO:0000259" key="6">
    <source>
        <dbReference type="PROSITE" id="PS50865"/>
    </source>
</evidence>
<evidence type="ECO:0000313" key="8">
    <source>
        <dbReference type="Proteomes" id="UP000030669"/>
    </source>
</evidence>
<dbReference type="OMA" id="TEIWRND"/>
<evidence type="ECO:0000256" key="4">
    <source>
        <dbReference type="PROSITE-ProRule" id="PRU00134"/>
    </source>
</evidence>
<feature type="compositionally biased region" description="Polar residues" evidence="5">
    <location>
        <begin position="18"/>
        <end position="34"/>
    </location>
</feature>
<evidence type="ECO:0000256" key="5">
    <source>
        <dbReference type="SAM" id="MobiDB-lite"/>
    </source>
</evidence>
<dbReference type="RefSeq" id="XP_007866383.1">
    <property type="nucleotide sequence ID" value="XM_007868192.1"/>
</dbReference>